<dbReference type="PANTHER" id="PTHR46016:SF1">
    <property type="entry name" value="RING-TYPE DOMAIN-CONTAINING PROTEIN"/>
    <property type="match status" value="1"/>
</dbReference>
<keyword evidence="1 3" id="KW-0479">Metal-binding</keyword>
<dbReference type="PANTHER" id="PTHR46016">
    <property type="entry name" value="ZINC FINGER, RING/FYVE/PHD-TYPE"/>
    <property type="match status" value="1"/>
</dbReference>
<dbReference type="GO" id="GO:0008270">
    <property type="term" value="F:zinc ion binding"/>
    <property type="evidence" value="ECO:0007669"/>
    <property type="project" value="UniProtKB-KW"/>
</dbReference>
<proteinExistence type="predicted"/>
<feature type="region of interest" description="Disordered" evidence="4">
    <location>
        <begin position="311"/>
        <end position="336"/>
    </location>
</feature>
<dbReference type="Proteomes" id="UP001208570">
    <property type="component" value="Unassembled WGS sequence"/>
</dbReference>
<protein>
    <recommendedName>
        <fullName evidence="5">RING-type domain-containing protein</fullName>
    </recommendedName>
</protein>
<accession>A0AAD9KB58</accession>
<organism evidence="6 7">
    <name type="scientific">Paralvinella palmiformis</name>
    <dbReference type="NCBI Taxonomy" id="53620"/>
    <lineage>
        <taxon>Eukaryota</taxon>
        <taxon>Metazoa</taxon>
        <taxon>Spiralia</taxon>
        <taxon>Lophotrochozoa</taxon>
        <taxon>Annelida</taxon>
        <taxon>Polychaeta</taxon>
        <taxon>Sedentaria</taxon>
        <taxon>Canalipalpata</taxon>
        <taxon>Terebellida</taxon>
        <taxon>Terebelliformia</taxon>
        <taxon>Alvinellidae</taxon>
        <taxon>Paralvinella</taxon>
    </lineage>
</organism>
<evidence type="ECO:0000313" key="6">
    <source>
        <dbReference type="EMBL" id="KAK2167840.1"/>
    </source>
</evidence>
<dbReference type="Pfam" id="PF07800">
    <property type="entry name" value="DUF1644"/>
    <property type="match status" value="1"/>
</dbReference>
<evidence type="ECO:0000256" key="3">
    <source>
        <dbReference type="PROSITE-ProRule" id="PRU00175"/>
    </source>
</evidence>
<evidence type="ECO:0000313" key="7">
    <source>
        <dbReference type="Proteomes" id="UP001208570"/>
    </source>
</evidence>
<evidence type="ECO:0000259" key="5">
    <source>
        <dbReference type="PROSITE" id="PS50089"/>
    </source>
</evidence>
<gene>
    <name evidence="6" type="ORF">LSH36_23g05075</name>
</gene>
<sequence>MASRRLDIDFTGLLMPIVTSTRSTPPQDRHDDAIVRFKPGGYPDDMFFGLTDDERHTFECNICFLVAKDPRQCVNAHLFCATCIFTWTLSSSGDNRDKCPVCRSPGRYRPDLKAESRLNRKHVVCTEDRCKWKGTLSAFKKHQKVAHSASNESLLPPVILPAMSRGYSRLESSTDSEEMRWRIVRDAGLFPESRGPSVDQQTARGRRRLSHLFEAFSTELEHRRRSIDEHYRVREAHRLDQLNEVESLGRRLDDVSADLDRLMSDMTRDSDRYHGYIRTSMDMEDSLLALSQSFPDNGRSTAAVILAASRRRTPDVEPCLTPEGGPRRGLSPRVNGRRRYVRYRGVDPDDGSIDQSPTPPLIDRASRANSEHILPVYRLLSAQRMGGQRAITDSHSLIGNNNSRSRATQRPIAEYPRHDTELVPLSTSNRQTRLMLPLRASGRLNVETLRSGSDPACIHRDVEEVQDLRNRSHDLRNGAESESQS</sequence>
<keyword evidence="1 3" id="KW-0863">Zinc-finger</keyword>
<dbReference type="InterPro" id="IPR001841">
    <property type="entry name" value="Znf_RING"/>
</dbReference>
<evidence type="ECO:0000256" key="4">
    <source>
        <dbReference type="SAM" id="MobiDB-lite"/>
    </source>
</evidence>
<dbReference type="SUPFAM" id="SSF57850">
    <property type="entry name" value="RING/U-box"/>
    <property type="match status" value="1"/>
</dbReference>
<dbReference type="Gene3D" id="3.30.40.10">
    <property type="entry name" value="Zinc/RING finger domain, C3HC4 (zinc finger)"/>
    <property type="match status" value="1"/>
</dbReference>
<dbReference type="GO" id="GO:0061630">
    <property type="term" value="F:ubiquitin protein ligase activity"/>
    <property type="evidence" value="ECO:0007669"/>
    <property type="project" value="TreeGrafter"/>
</dbReference>
<dbReference type="InterPro" id="IPR013083">
    <property type="entry name" value="Znf_RING/FYVE/PHD"/>
</dbReference>
<dbReference type="InterPro" id="IPR051438">
    <property type="entry name" value="RNF_E3_ubiq-protein_ligase"/>
</dbReference>
<dbReference type="GO" id="GO:0006511">
    <property type="term" value="P:ubiquitin-dependent protein catabolic process"/>
    <property type="evidence" value="ECO:0007669"/>
    <property type="project" value="TreeGrafter"/>
</dbReference>
<dbReference type="AlphaFoldDB" id="A0AAD9KB58"/>
<keyword evidence="7" id="KW-1185">Reference proteome</keyword>
<dbReference type="GO" id="GO:0000209">
    <property type="term" value="P:protein polyubiquitination"/>
    <property type="evidence" value="ECO:0007669"/>
    <property type="project" value="TreeGrafter"/>
</dbReference>
<dbReference type="InterPro" id="IPR012866">
    <property type="entry name" value="DUF1644"/>
</dbReference>
<reference evidence="6" key="1">
    <citation type="journal article" date="2023" name="Mol. Biol. Evol.">
        <title>Third-Generation Sequencing Reveals the Adaptive Role of the Epigenome in Three Deep-Sea Polychaetes.</title>
        <authorList>
            <person name="Perez M."/>
            <person name="Aroh O."/>
            <person name="Sun Y."/>
            <person name="Lan Y."/>
            <person name="Juniper S.K."/>
            <person name="Young C.R."/>
            <person name="Angers B."/>
            <person name="Qian P.Y."/>
        </authorList>
    </citation>
    <scope>NUCLEOTIDE SEQUENCE</scope>
    <source>
        <strain evidence="6">P08H-3</strain>
    </source>
</reference>
<dbReference type="EMBL" id="JAODUP010000023">
    <property type="protein sequence ID" value="KAK2167840.1"/>
    <property type="molecule type" value="Genomic_DNA"/>
</dbReference>
<evidence type="ECO:0000256" key="1">
    <source>
        <dbReference type="ARBA" id="ARBA00022771"/>
    </source>
</evidence>
<keyword evidence="2" id="KW-0862">Zinc</keyword>
<evidence type="ECO:0000256" key="2">
    <source>
        <dbReference type="ARBA" id="ARBA00022833"/>
    </source>
</evidence>
<comment type="caution">
    <text evidence="6">The sequence shown here is derived from an EMBL/GenBank/DDBJ whole genome shotgun (WGS) entry which is preliminary data.</text>
</comment>
<feature type="domain" description="RING-type" evidence="5">
    <location>
        <begin position="60"/>
        <end position="103"/>
    </location>
</feature>
<name>A0AAD9KB58_9ANNE</name>
<dbReference type="PROSITE" id="PS50089">
    <property type="entry name" value="ZF_RING_2"/>
    <property type="match status" value="1"/>
</dbReference>